<evidence type="ECO:0000256" key="10">
    <source>
        <dbReference type="ARBA" id="ARBA00025157"/>
    </source>
</evidence>
<dbReference type="PANTHER" id="PTHR43553:SF23">
    <property type="entry name" value="ABC TRANSPORTER ATP-BINDING COMPONENT"/>
    <property type="match status" value="1"/>
</dbReference>
<keyword evidence="8" id="KW-1278">Translocase</keyword>
<dbReference type="Gene3D" id="3.40.50.300">
    <property type="entry name" value="P-loop containing nucleotide triphosphate hydrolases"/>
    <property type="match status" value="2"/>
</dbReference>
<evidence type="ECO:0000256" key="1">
    <source>
        <dbReference type="ARBA" id="ARBA00004202"/>
    </source>
</evidence>
<evidence type="ECO:0000256" key="7">
    <source>
        <dbReference type="ARBA" id="ARBA00022840"/>
    </source>
</evidence>
<gene>
    <name evidence="12" type="ORF">IFE08_07815</name>
</gene>
<dbReference type="Pfam" id="PF00005">
    <property type="entry name" value="ABC_tran"/>
    <property type="match status" value="2"/>
</dbReference>
<evidence type="ECO:0000256" key="8">
    <source>
        <dbReference type="ARBA" id="ARBA00022967"/>
    </source>
</evidence>
<evidence type="ECO:0000256" key="2">
    <source>
        <dbReference type="ARBA" id="ARBA00005417"/>
    </source>
</evidence>
<dbReference type="Proteomes" id="UP000593915">
    <property type="component" value="Chromosome"/>
</dbReference>
<comment type="subcellular location">
    <subcellularLocation>
        <location evidence="1">Cell membrane</location>
        <topology evidence="1">Peripheral membrane protein</topology>
    </subcellularLocation>
</comment>
<dbReference type="SUPFAM" id="SSF52540">
    <property type="entry name" value="P-loop containing nucleoside triphosphate hydrolases"/>
    <property type="match status" value="2"/>
</dbReference>
<evidence type="ECO:0000259" key="11">
    <source>
        <dbReference type="PROSITE" id="PS50893"/>
    </source>
</evidence>
<dbReference type="InterPro" id="IPR015856">
    <property type="entry name" value="ABC_transpr_CbiO/EcfA_su"/>
</dbReference>
<keyword evidence="6" id="KW-0547">Nucleotide-binding</keyword>
<dbReference type="AlphaFoldDB" id="A0A7S7AVP8"/>
<comment type="function">
    <text evidence="10">Probably part of an ABC transporter complex. Responsible for energy coupling to the transport system.</text>
</comment>
<dbReference type="InterPro" id="IPR003439">
    <property type="entry name" value="ABC_transporter-like_ATP-bd"/>
</dbReference>
<keyword evidence="5" id="KW-0677">Repeat</keyword>
<feature type="domain" description="ABC transporter" evidence="11">
    <location>
        <begin position="2"/>
        <end position="240"/>
    </location>
</feature>
<accession>A0A7S7AVP8</accession>
<dbReference type="InterPro" id="IPR050095">
    <property type="entry name" value="ECF_ABC_transporter_ATP-bd"/>
</dbReference>
<protein>
    <submittedName>
        <fullName evidence="12">Energy-coupling factor ABC transporter ATP-binding protein</fullName>
    </submittedName>
</protein>
<dbReference type="CDD" id="cd03225">
    <property type="entry name" value="ABC_cobalt_CbiO_domain1"/>
    <property type="match status" value="1"/>
</dbReference>
<keyword evidence="4" id="KW-1003">Cell membrane</keyword>
<evidence type="ECO:0000256" key="6">
    <source>
        <dbReference type="ARBA" id="ARBA00022741"/>
    </source>
</evidence>
<keyword evidence="3" id="KW-0813">Transport</keyword>
<sequence length="505" mass="56958">MISLKNVFYKTGSGIPILQNINLEIKQGEFVLITGKSGSGKSTLGSVINGLIPHYYGGVFSGNAILDGKDTRKMSLFDIGKTAGTVFQEPRSRFFMTDTFNEVALACTAMQLPREEIIKRIEKTFIKFNIENLKHKSIFNLSSGEKQKIAIASCCATSPKILIFDEPSANLDIKSIFELKEIIKELKRERKTLIVLEHRLFYLTDLFDRMIYLNNGSIVKTFNNEQAKKLTDTDYLKMRLRSFSLNTLLTRSKEKEEREIFQKNITNLPDLPYFEIQKISFSRGKRNRKIEILSGISLKAQSGEIIGIVGENGAGKTTLAKLCAGLLKEESGSVLLRGKTLPAKKRLGKIYFVMQDSDYQLFACSVYEELCIGKSNKEITSAEKERILSYLELTEYKEKHPASLSRGQKQRLTVAGALLSNCPVLFFDEPTSGLDMGCMELISTSMIKLADENKIIFVISHDYEFLLSVCKRVIHISNGTVKQDFQLTENSKLQLWNILSGGQFE</sequence>
<evidence type="ECO:0000256" key="3">
    <source>
        <dbReference type="ARBA" id="ARBA00022448"/>
    </source>
</evidence>
<dbReference type="PROSITE" id="PS50893">
    <property type="entry name" value="ABC_TRANSPORTER_2"/>
    <property type="match status" value="2"/>
</dbReference>
<dbReference type="GO" id="GO:0016887">
    <property type="term" value="F:ATP hydrolysis activity"/>
    <property type="evidence" value="ECO:0007669"/>
    <property type="project" value="InterPro"/>
</dbReference>
<organism evidence="12 13">
    <name type="scientific">Treponema pedis</name>
    <dbReference type="NCBI Taxonomy" id="409322"/>
    <lineage>
        <taxon>Bacteria</taxon>
        <taxon>Pseudomonadati</taxon>
        <taxon>Spirochaetota</taxon>
        <taxon>Spirochaetia</taxon>
        <taxon>Spirochaetales</taxon>
        <taxon>Treponemataceae</taxon>
        <taxon>Treponema</taxon>
    </lineage>
</organism>
<dbReference type="GO" id="GO:0043190">
    <property type="term" value="C:ATP-binding cassette (ABC) transporter complex"/>
    <property type="evidence" value="ECO:0007669"/>
    <property type="project" value="TreeGrafter"/>
</dbReference>
<dbReference type="PANTHER" id="PTHR43553">
    <property type="entry name" value="HEAVY METAL TRANSPORTER"/>
    <property type="match status" value="1"/>
</dbReference>
<dbReference type="InterPro" id="IPR003593">
    <property type="entry name" value="AAA+_ATPase"/>
</dbReference>
<keyword evidence="9" id="KW-0472">Membrane</keyword>
<keyword evidence="7 12" id="KW-0067">ATP-binding</keyword>
<comment type="similarity">
    <text evidence="2">Belongs to the ABC transporter superfamily.</text>
</comment>
<dbReference type="EMBL" id="CP061839">
    <property type="protein sequence ID" value="QOW59781.1"/>
    <property type="molecule type" value="Genomic_DNA"/>
</dbReference>
<dbReference type="GO" id="GO:0042626">
    <property type="term" value="F:ATPase-coupled transmembrane transporter activity"/>
    <property type="evidence" value="ECO:0007669"/>
    <property type="project" value="TreeGrafter"/>
</dbReference>
<name>A0A7S7AVP8_9SPIR</name>
<dbReference type="SMART" id="SM00382">
    <property type="entry name" value="AAA"/>
    <property type="match status" value="2"/>
</dbReference>
<dbReference type="GO" id="GO:0005524">
    <property type="term" value="F:ATP binding"/>
    <property type="evidence" value="ECO:0007669"/>
    <property type="project" value="UniProtKB-KW"/>
</dbReference>
<feature type="domain" description="ABC transporter" evidence="11">
    <location>
        <begin position="274"/>
        <end position="503"/>
    </location>
</feature>
<evidence type="ECO:0000256" key="5">
    <source>
        <dbReference type="ARBA" id="ARBA00022737"/>
    </source>
</evidence>
<evidence type="ECO:0000313" key="12">
    <source>
        <dbReference type="EMBL" id="QOW59781.1"/>
    </source>
</evidence>
<dbReference type="CDD" id="cd03226">
    <property type="entry name" value="ABC_cobalt_CbiO_domain2"/>
    <property type="match status" value="1"/>
</dbReference>
<evidence type="ECO:0000256" key="9">
    <source>
        <dbReference type="ARBA" id="ARBA00023136"/>
    </source>
</evidence>
<evidence type="ECO:0000256" key="4">
    <source>
        <dbReference type="ARBA" id="ARBA00022475"/>
    </source>
</evidence>
<proteinExistence type="inferred from homology"/>
<evidence type="ECO:0000313" key="13">
    <source>
        <dbReference type="Proteomes" id="UP000593915"/>
    </source>
</evidence>
<dbReference type="RefSeq" id="WP_194075417.1">
    <property type="nucleotide sequence ID" value="NZ_CP061839.1"/>
</dbReference>
<reference evidence="12 13" key="1">
    <citation type="submission" date="2020-09" db="EMBL/GenBank/DDBJ databases">
        <title>Characterization of Treponema spp. from bovine digital dermatitis in Korea.</title>
        <authorList>
            <person name="Espiritu H.M."/>
            <person name="Cho Y.I."/>
            <person name="Mamuad L."/>
        </authorList>
    </citation>
    <scope>NUCLEOTIDE SEQUENCE [LARGE SCALE GENOMIC DNA]</scope>
    <source>
        <strain evidence="12 13">KS1</strain>
    </source>
</reference>
<dbReference type="InterPro" id="IPR027417">
    <property type="entry name" value="P-loop_NTPase"/>
</dbReference>